<sequence length="302" mass="32084">MNLLSTSDLRLLQGIPLVTDQSGAALSAYRGGGNLDCVLLPQSEAHLERIARLLQKGVPYTLIGNASNTLIADRGVHRLAIVTKQLRGVEANGTLISAAAGESLPRLAAFALKHGLGGMEALSGIPATLGGALKMNAGAFGSEIGDLIEDVTVLDLSDGSCHTMDKTALKFDYRSSSNCFDDKLIVSARLRLHEEHPGVIEANQRRAIDLRFNTQPRQPSLGSTFRKAEGIGAGYYIDRAGLKGVAVGGAMVSPKHAGFIVNTGGGTADDYLMLADKIRTAVYRIFKITLVPEFIYEGGEYT</sequence>
<evidence type="ECO:0000256" key="16">
    <source>
        <dbReference type="HAMAP-Rule" id="MF_00037"/>
    </source>
</evidence>
<keyword evidence="13 16" id="KW-0131">Cell cycle</keyword>
<evidence type="ECO:0000256" key="1">
    <source>
        <dbReference type="ARBA" id="ARBA00001974"/>
    </source>
</evidence>
<feature type="active site" description="Proton donor" evidence="16">
    <location>
        <position position="223"/>
    </location>
</feature>
<keyword evidence="9 16" id="KW-0521">NADP</keyword>
<dbReference type="GO" id="GO:0071555">
    <property type="term" value="P:cell wall organization"/>
    <property type="evidence" value="ECO:0007669"/>
    <property type="project" value="UniProtKB-KW"/>
</dbReference>
<evidence type="ECO:0000256" key="9">
    <source>
        <dbReference type="ARBA" id="ARBA00022857"/>
    </source>
</evidence>
<evidence type="ECO:0000256" key="4">
    <source>
        <dbReference type="ARBA" id="ARBA00004752"/>
    </source>
</evidence>
<evidence type="ECO:0000256" key="3">
    <source>
        <dbReference type="ARBA" id="ARBA00004496"/>
    </source>
</evidence>
<gene>
    <name evidence="16 18" type="primary">murB</name>
    <name evidence="18" type="ORF">IAB14_01000</name>
</gene>
<dbReference type="GO" id="GO:0008762">
    <property type="term" value="F:UDP-N-acetylmuramate dehydrogenase activity"/>
    <property type="evidence" value="ECO:0007669"/>
    <property type="project" value="UniProtKB-UniRule"/>
</dbReference>
<keyword evidence="12 16" id="KW-0560">Oxidoreductase</keyword>
<dbReference type="EMBL" id="DVOH01000011">
    <property type="protein sequence ID" value="HIU99673.1"/>
    <property type="molecule type" value="Genomic_DNA"/>
</dbReference>
<accession>A0A9D1NBL5</accession>
<dbReference type="GO" id="GO:0071949">
    <property type="term" value="F:FAD binding"/>
    <property type="evidence" value="ECO:0007669"/>
    <property type="project" value="InterPro"/>
</dbReference>
<dbReference type="InterPro" id="IPR011601">
    <property type="entry name" value="MurB_C"/>
</dbReference>
<evidence type="ECO:0000256" key="6">
    <source>
        <dbReference type="ARBA" id="ARBA00022618"/>
    </source>
</evidence>
<evidence type="ECO:0000256" key="14">
    <source>
        <dbReference type="ARBA" id="ARBA00023316"/>
    </source>
</evidence>
<dbReference type="Gene3D" id="3.30.43.10">
    <property type="entry name" value="Uridine Diphospho-n-acetylenolpyruvylglucosamine Reductase, domain 2"/>
    <property type="match status" value="1"/>
</dbReference>
<keyword evidence="6 16" id="KW-0132">Cell division</keyword>
<keyword evidence="11 16" id="KW-0573">Peptidoglycan synthesis</keyword>
<dbReference type="GO" id="GO:0051301">
    <property type="term" value="P:cell division"/>
    <property type="evidence" value="ECO:0007669"/>
    <property type="project" value="UniProtKB-KW"/>
</dbReference>
<dbReference type="GO" id="GO:0009252">
    <property type="term" value="P:peptidoglycan biosynthetic process"/>
    <property type="evidence" value="ECO:0007669"/>
    <property type="project" value="UniProtKB-UniRule"/>
</dbReference>
<reference evidence="18" key="1">
    <citation type="submission" date="2020-10" db="EMBL/GenBank/DDBJ databases">
        <authorList>
            <person name="Gilroy R."/>
        </authorList>
    </citation>
    <scope>NUCLEOTIDE SEQUENCE</scope>
    <source>
        <strain evidence="18">23406</strain>
    </source>
</reference>
<protein>
    <recommendedName>
        <fullName evidence="16">UDP-N-acetylenolpyruvoylglucosamine reductase</fullName>
        <ecNumber evidence="16">1.3.1.98</ecNumber>
    </recommendedName>
    <alternativeName>
        <fullName evidence="16">UDP-N-acetylmuramate dehydrogenase</fullName>
    </alternativeName>
</protein>
<evidence type="ECO:0000259" key="17">
    <source>
        <dbReference type="PROSITE" id="PS51387"/>
    </source>
</evidence>
<comment type="pathway">
    <text evidence="4 16">Cell wall biogenesis; peptidoglycan biosynthesis.</text>
</comment>
<feature type="domain" description="FAD-binding PCMH-type" evidence="17">
    <location>
        <begin position="31"/>
        <end position="195"/>
    </location>
</feature>
<dbReference type="PANTHER" id="PTHR21071:SF4">
    <property type="entry name" value="UDP-N-ACETYLENOLPYRUVOYLGLUCOSAMINE REDUCTASE"/>
    <property type="match status" value="1"/>
</dbReference>
<keyword evidence="10 16" id="KW-0133">Cell shape</keyword>
<dbReference type="SUPFAM" id="SSF56176">
    <property type="entry name" value="FAD-binding/transporter-associated domain-like"/>
    <property type="match status" value="1"/>
</dbReference>
<dbReference type="InterPro" id="IPR006094">
    <property type="entry name" value="Oxid_FAD_bind_N"/>
</dbReference>
<keyword evidence="5 16" id="KW-0963">Cytoplasm</keyword>
<dbReference type="NCBIfam" id="TIGR00179">
    <property type="entry name" value="murB"/>
    <property type="match status" value="1"/>
</dbReference>
<reference evidence="18" key="2">
    <citation type="journal article" date="2021" name="PeerJ">
        <title>Extensive microbial diversity within the chicken gut microbiome revealed by metagenomics and culture.</title>
        <authorList>
            <person name="Gilroy R."/>
            <person name="Ravi A."/>
            <person name="Getino M."/>
            <person name="Pursley I."/>
            <person name="Horton D.L."/>
            <person name="Alikhan N.F."/>
            <person name="Baker D."/>
            <person name="Gharbi K."/>
            <person name="Hall N."/>
            <person name="Watson M."/>
            <person name="Adriaenssens E.M."/>
            <person name="Foster-Nyarko E."/>
            <person name="Jarju S."/>
            <person name="Secka A."/>
            <person name="Antonio M."/>
            <person name="Oren A."/>
            <person name="Chaudhuri R.R."/>
            <person name="La Ragione R."/>
            <person name="Hildebrand F."/>
            <person name="Pallen M.J."/>
        </authorList>
    </citation>
    <scope>NUCLEOTIDE SEQUENCE</scope>
    <source>
        <strain evidence="18">23406</strain>
    </source>
</reference>
<dbReference type="Pfam" id="PF01565">
    <property type="entry name" value="FAD_binding_4"/>
    <property type="match status" value="1"/>
</dbReference>
<evidence type="ECO:0000256" key="13">
    <source>
        <dbReference type="ARBA" id="ARBA00023306"/>
    </source>
</evidence>
<dbReference type="InterPro" id="IPR036318">
    <property type="entry name" value="FAD-bd_PCMH-like_sf"/>
</dbReference>
<comment type="cofactor">
    <cofactor evidence="1 16">
        <name>FAD</name>
        <dbReference type="ChEBI" id="CHEBI:57692"/>
    </cofactor>
</comment>
<dbReference type="AlphaFoldDB" id="A0A9D1NBL5"/>
<dbReference type="Pfam" id="PF02873">
    <property type="entry name" value="MurB_C"/>
    <property type="match status" value="1"/>
</dbReference>
<dbReference type="EC" id="1.3.1.98" evidence="16"/>
<dbReference type="GO" id="GO:0008360">
    <property type="term" value="P:regulation of cell shape"/>
    <property type="evidence" value="ECO:0007669"/>
    <property type="project" value="UniProtKB-KW"/>
</dbReference>
<evidence type="ECO:0000256" key="8">
    <source>
        <dbReference type="ARBA" id="ARBA00022827"/>
    </source>
</evidence>
<comment type="caution">
    <text evidence="18">The sequence shown here is derived from an EMBL/GenBank/DDBJ whole genome shotgun (WGS) entry which is preliminary data.</text>
</comment>
<dbReference type="InterPro" id="IPR036635">
    <property type="entry name" value="MurB_C_sf"/>
</dbReference>
<evidence type="ECO:0000256" key="10">
    <source>
        <dbReference type="ARBA" id="ARBA00022960"/>
    </source>
</evidence>
<dbReference type="InterPro" id="IPR003170">
    <property type="entry name" value="MurB"/>
</dbReference>
<dbReference type="InterPro" id="IPR016166">
    <property type="entry name" value="FAD-bd_PCMH"/>
</dbReference>
<evidence type="ECO:0000313" key="19">
    <source>
        <dbReference type="Proteomes" id="UP000886891"/>
    </source>
</evidence>
<evidence type="ECO:0000313" key="18">
    <source>
        <dbReference type="EMBL" id="HIU99673.1"/>
    </source>
</evidence>
<dbReference type="PANTHER" id="PTHR21071">
    <property type="entry name" value="UDP-N-ACETYLENOLPYRUVOYLGLUCOSAMINE REDUCTASE"/>
    <property type="match status" value="1"/>
</dbReference>
<dbReference type="GO" id="GO:0005829">
    <property type="term" value="C:cytosol"/>
    <property type="evidence" value="ECO:0007669"/>
    <property type="project" value="TreeGrafter"/>
</dbReference>
<dbReference type="Gene3D" id="3.30.465.10">
    <property type="match status" value="1"/>
</dbReference>
<keyword evidence="14 16" id="KW-0961">Cell wall biogenesis/degradation</keyword>
<dbReference type="Gene3D" id="3.90.78.10">
    <property type="entry name" value="UDP-N-acetylenolpyruvoylglucosamine reductase, C-terminal domain"/>
    <property type="match status" value="1"/>
</dbReference>
<evidence type="ECO:0000256" key="15">
    <source>
        <dbReference type="ARBA" id="ARBA00048914"/>
    </source>
</evidence>
<evidence type="ECO:0000256" key="7">
    <source>
        <dbReference type="ARBA" id="ARBA00022630"/>
    </source>
</evidence>
<dbReference type="SUPFAM" id="SSF56194">
    <property type="entry name" value="Uridine diphospho-N-Acetylenolpyruvylglucosamine reductase, MurB, C-terminal domain"/>
    <property type="match status" value="1"/>
</dbReference>
<keyword evidence="7 16" id="KW-0285">Flavoprotein</keyword>
<evidence type="ECO:0000256" key="5">
    <source>
        <dbReference type="ARBA" id="ARBA00022490"/>
    </source>
</evidence>
<feature type="active site" evidence="16">
    <location>
        <position position="293"/>
    </location>
</feature>
<evidence type="ECO:0000256" key="12">
    <source>
        <dbReference type="ARBA" id="ARBA00023002"/>
    </source>
</evidence>
<comment type="similarity">
    <text evidence="16">Belongs to the MurB family.</text>
</comment>
<dbReference type="HAMAP" id="MF_00037">
    <property type="entry name" value="MurB"/>
    <property type="match status" value="1"/>
</dbReference>
<dbReference type="InterPro" id="IPR016169">
    <property type="entry name" value="FAD-bd_PCMH_sub2"/>
</dbReference>
<dbReference type="PROSITE" id="PS51387">
    <property type="entry name" value="FAD_PCMH"/>
    <property type="match status" value="1"/>
</dbReference>
<keyword evidence="8 16" id="KW-0274">FAD</keyword>
<feature type="active site" evidence="16">
    <location>
        <position position="174"/>
    </location>
</feature>
<comment type="function">
    <text evidence="2 16">Cell wall formation.</text>
</comment>
<comment type="subcellular location">
    <subcellularLocation>
        <location evidence="3 16">Cytoplasm</location>
    </subcellularLocation>
</comment>
<name>A0A9D1NBL5_9FIRM</name>
<evidence type="ECO:0000256" key="11">
    <source>
        <dbReference type="ARBA" id="ARBA00022984"/>
    </source>
</evidence>
<dbReference type="Proteomes" id="UP000886891">
    <property type="component" value="Unassembled WGS sequence"/>
</dbReference>
<evidence type="ECO:0000256" key="2">
    <source>
        <dbReference type="ARBA" id="ARBA00003921"/>
    </source>
</evidence>
<comment type="catalytic activity">
    <reaction evidence="15 16">
        <text>UDP-N-acetyl-alpha-D-muramate + NADP(+) = UDP-N-acetyl-3-O-(1-carboxyvinyl)-alpha-D-glucosamine + NADPH + H(+)</text>
        <dbReference type="Rhea" id="RHEA:12248"/>
        <dbReference type="ChEBI" id="CHEBI:15378"/>
        <dbReference type="ChEBI" id="CHEBI:57783"/>
        <dbReference type="ChEBI" id="CHEBI:58349"/>
        <dbReference type="ChEBI" id="CHEBI:68483"/>
        <dbReference type="ChEBI" id="CHEBI:70757"/>
        <dbReference type="EC" id="1.3.1.98"/>
    </reaction>
</comment>
<organism evidence="18 19">
    <name type="scientific">Candidatus Stercoripulliclostridium merdipullorum</name>
    <dbReference type="NCBI Taxonomy" id="2840952"/>
    <lineage>
        <taxon>Bacteria</taxon>
        <taxon>Bacillati</taxon>
        <taxon>Bacillota</taxon>
        <taxon>Clostridia</taxon>
        <taxon>Eubacteriales</taxon>
        <taxon>Candidatus Stercoripulliclostridium</taxon>
    </lineage>
</organism>
<dbReference type="InterPro" id="IPR016167">
    <property type="entry name" value="FAD-bd_PCMH_sub1"/>
</dbReference>
<proteinExistence type="inferred from homology"/>